<feature type="domain" description="Polycomb protein VEFS-Box" evidence="8">
    <location>
        <begin position="1"/>
        <end position="36"/>
    </location>
</feature>
<evidence type="ECO:0000256" key="4">
    <source>
        <dbReference type="ARBA" id="ARBA00022833"/>
    </source>
</evidence>
<evidence type="ECO:0000256" key="6">
    <source>
        <dbReference type="ARBA" id="ARBA00023163"/>
    </source>
</evidence>
<proteinExistence type="inferred from homology"/>
<comment type="caution">
    <text evidence="9">The sequence shown here is derived from an EMBL/GenBank/DDBJ whole genome shotgun (WGS) entry which is preliminary data.</text>
</comment>
<evidence type="ECO:0000313" key="10">
    <source>
        <dbReference type="Proteomes" id="UP000299102"/>
    </source>
</evidence>
<accession>A0A4C1SIM2</accession>
<keyword evidence="6" id="KW-0804">Transcription</keyword>
<dbReference type="AlphaFoldDB" id="A0A4C1SIM2"/>
<dbReference type="GO" id="GO:0008270">
    <property type="term" value="F:zinc ion binding"/>
    <property type="evidence" value="ECO:0007669"/>
    <property type="project" value="UniProtKB-KW"/>
</dbReference>
<dbReference type="OrthoDB" id="166746at2759"/>
<evidence type="ECO:0000313" key="9">
    <source>
        <dbReference type="EMBL" id="GBP01844.1"/>
    </source>
</evidence>
<feature type="compositionally biased region" description="Polar residues" evidence="7">
    <location>
        <begin position="83"/>
        <end position="98"/>
    </location>
</feature>
<dbReference type="STRING" id="151549.A0A4C1SIM2"/>
<comment type="similarity">
    <text evidence="1">Belongs to the VEFS (VRN2-EMF2-FIS2-SU(Z)12) family.</text>
</comment>
<evidence type="ECO:0000256" key="5">
    <source>
        <dbReference type="ARBA" id="ARBA00023015"/>
    </source>
</evidence>
<reference evidence="9 10" key="1">
    <citation type="journal article" date="2019" name="Commun. Biol.">
        <title>The bagworm genome reveals a unique fibroin gene that provides high tensile strength.</title>
        <authorList>
            <person name="Kono N."/>
            <person name="Nakamura H."/>
            <person name="Ohtoshi R."/>
            <person name="Tomita M."/>
            <person name="Numata K."/>
            <person name="Arakawa K."/>
        </authorList>
    </citation>
    <scope>NUCLEOTIDE SEQUENCE [LARGE SCALE GENOMIC DNA]</scope>
</reference>
<dbReference type="Proteomes" id="UP000299102">
    <property type="component" value="Unassembled WGS sequence"/>
</dbReference>
<keyword evidence="10" id="KW-1185">Reference proteome</keyword>
<feature type="compositionally biased region" description="Polar residues" evidence="7">
    <location>
        <begin position="120"/>
        <end position="141"/>
    </location>
</feature>
<evidence type="ECO:0000256" key="1">
    <source>
        <dbReference type="ARBA" id="ARBA00007416"/>
    </source>
</evidence>
<dbReference type="EMBL" id="BGZK01003487">
    <property type="protein sequence ID" value="GBP01844.1"/>
    <property type="molecule type" value="Genomic_DNA"/>
</dbReference>
<feature type="region of interest" description="Disordered" evidence="7">
    <location>
        <begin position="80"/>
        <end position="183"/>
    </location>
</feature>
<sequence>MFLDANGHEIIRKNIYRNFILHMCSLFDYGLVSPETLYKTVQKLQGILSKYREGQELMSKQREAQLKYWLEVGILKQDEQKLKSPQKSLAPTNNTLGQNKDDKITNKTKDEIKNVMQPPTKRSSTAVKRSSVNANMTQNGAVANEKLANGKSVARKSAAQDDEPKKTKPFKTHGNGDKKRIQS</sequence>
<name>A0A4C1SIM2_EUMVA</name>
<feature type="compositionally biased region" description="Basic and acidic residues" evidence="7">
    <location>
        <begin position="99"/>
        <end position="113"/>
    </location>
</feature>
<organism evidence="9 10">
    <name type="scientific">Eumeta variegata</name>
    <name type="common">Bagworm moth</name>
    <name type="synonym">Eumeta japonica</name>
    <dbReference type="NCBI Taxonomy" id="151549"/>
    <lineage>
        <taxon>Eukaryota</taxon>
        <taxon>Metazoa</taxon>
        <taxon>Ecdysozoa</taxon>
        <taxon>Arthropoda</taxon>
        <taxon>Hexapoda</taxon>
        <taxon>Insecta</taxon>
        <taxon>Pterygota</taxon>
        <taxon>Neoptera</taxon>
        <taxon>Endopterygota</taxon>
        <taxon>Lepidoptera</taxon>
        <taxon>Glossata</taxon>
        <taxon>Ditrysia</taxon>
        <taxon>Tineoidea</taxon>
        <taxon>Psychidae</taxon>
        <taxon>Oiketicinae</taxon>
        <taxon>Eumeta</taxon>
    </lineage>
</organism>
<evidence type="ECO:0000256" key="2">
    <source>
        <dbReference type="ARBA" id="ARBA00022723"/>
    </source>
</evidence>
<gene>
    <name evidence="9" type="primary">Su(z)12</name>
    <name evidence="9" type="ORF">EVAR_69494_1</name>
</gene>
<keyword evidence="4" id="KW-0862">Zinc</keyword>
<dbReference type="Pfam" id="PF09733">
    <property type="entry name" value="VEFS-Box"/>
    <property type="match status" value="1"/>
</dbReference>
<dbReference type="InterPro" id="IPR019135">
    <property type="entry name" value="Polycomb_protein_VEFS-Box"/>
</dbReference>
<evidence type="ECO:0000259" key="8">
    <source>
        <dbReference type="Pfam" id="PF09733"/>
    </source>
</evidence>
<protein>
    <submittedName>
        <fullName evidence="9">Polycomb protein Su(Z)12</fullName>
    </submittedName>
</protein>
<keyword evidence="3" id="KW-0863">Zinc-finger</keyword>
<keyword evidence="2" id="KW-0479">Metal-binding</keyword>
<evidence type="ECO:0000256" key="3">
    <source>
        <dbReference type="ARBA" id="ARBA00022771"/>
    </source>
</evidence>
<keyword evidence="5" id="KW-0805">Transcription regulation</keyword>
<feature type="compositionally biased region" description="Basic and acidic residues" evidence="7">
    <location>
        <begin position="174"/>
        <end position="183"/>
    </location>
</feature>
<evidence type="ECO:0000256" key="7">
    <source>
        <dbReference type="SAM" id="MobiDB-lite"/>
    </source>
</evidence>